<comment type="catalytic activity">
    <reaction evidence="1">
        <text>ATP + protein L-histidine = ADP + protein N-phospho-L-histidine.</text>
        <dbReference type="EC" id="2.7.13.3"/>
    </reaction>
</comment>
<keyword evidence="8" id="KW-1185">Reference proteome</keyword>
<evidence type="ECO:0000256" key="3">
    <source>
        <dbReference type="ARBA" id="ARBA00022679"/>
    </source>
</evidence>
<protein>
    <recommendedName>
        <fullName evidence="2">histidine kinase</fullName>
        <ecNumber evidence="2">2.7.13.3</ecNumber>
    </recommendedName>
</protein>
<keyword evidence="6" id="KW-0812">Transmembrane</keyword>
<keyword evidence="6" id="KW-1133">Transmembrane helix</keyword>
<evidence type="ECO:0000256" key="1">
    <source>
        <dbReference type="ARBA" id="ARBA00000085"/>
    </source>
</evidence>
<dbReference type="Proteomes" id="UP000028981">
    <property type="component" value="Unassembled WGS sequence"/>
</dbReference>
<keyword evidence="4" id="KW-0418">Kinase</keyword>
<sequence>MIGLRQHVQGAVLRWRDLELATQYLIASVTVVVLVSAVSGMLISAVLNQSEINERTQQTALFLDGVFSTMLQDVADGGAISEDNIARMDTLMAKEDFRDRFPYLEVWLPSGEVAYSNSTFLIGRKFPLPVEARHAFEGKVSSTFADLGAEEHTLRELQAGLLEVYAPVHRLGSEEIIAVVEIHETTEALEHSLTNTTLVVWSFVVAGAAAAIIVLFGIVQRGSRTIQAQRLDLAERLKASLHLRAQVGEVRNAAALAEKRLKLASADLHDGPSQLINFALLKAQESALAKTPAERARILNAMRTSLITALSEIRSISYGLILPDIANLSLDAIVDLAIEAHEARTGASVVRAGQFGAANAGLETQIALYRIVQEGLNNAFRHSQDTIVTVTCAMSGQRARIELRNAILAARTREPHELSGMGLDGLKARVEILNGIFAARRIGDEFSLEVSLDVEEPDE</sequence>
<dbReference type="STRING" id="46914.JP75_09240"/>
<feature type="transmembrane region" description="Helical" evidence="6">
    <location>
        <begin position="198"/>
        <end position="219"/>
    </location>
</feature>
<dbReference type="RefSeq" id="WP_035081751.1">
    <property type="nucleotide sequence ID" value="NZ_JQGC01000006.1"/>
</dbReference>
<dbReference type="SUPFAM" id="SSF55874">
    <property type="entry name" value="ATPase domain of HSP90 chaperone/DNA topoisomerase II/histidine kinase"/>
    <property type="match status" value="1"/>
</dbReference>
<dbReference type="PANTHER" id="PTHR24421:SF10">
    <property type="entry name" value="NITRATE_NITRITE SENSOR PROTEIN NARQ"/>
    <property type="match status" value="1"/>
</dbReference>
<evidence type="ECO:0000313" key="8">
    <source>
        <dbReference type="Proteomes" id="UP000028981"/>
    </source>
</evidence>
<dbReference type="OrthoDB" id="9778496at2"/>
<name>A0A087M486_9HYPH</name>
<keyword evidence="5" id="KW-0902">Two-component regulatory system</keyword>
<dbReference type="CDD" id="cd16917">
    <property type="entry name" value="HATPase_UhpB-NarQ-NarX-like"/>
    <property type="match status" value="1"/>
</dbReference>
<keyword evidence="6" id="KW-0472">Membrane</keyword>
<feature type="transmembrane region" description="Helical" evidence="6">
    <location>
        <begin position="24"/>
        <end position="47"/>
    </location>
</feature>
<dbReference type="InterPro" id="IPR050482">
    <property type="entry name" value="Sensor_HK_TwoCompSys"/>
</dbReference>
<dbReference type="Gene3D" id="3.30.565.10">
    <property type="entry name" value="Histidine kinase-like ATPase, C-terminal domain"/>
    <property type="match status" value="1"/>
</dbReference>
<keyword evidence="3" id="KW-0808">Transferase</keyword>
<dbReference type="AlphaFoldDB" id="A0A087M486"/>
<accession>A0A087M486</accession>
<evidence type="ECO:0000313" key="7">
    <source>
        <dbReference type="EMBL" id="KFL31689.1"/>
    </source>
</evidence>
<evidence type="ECO:0000256" key="2">
    <source>
        <dbReference type="ARBA" id="ARBA00012438"/>
    </source>
</evidence>
<evidence type="ECO:0000256" key="5">
    <source>
        <dbReference type="ARBA" id="ARBA00023012"/>
    </source>
</evidence>
<gene>
    <name evidence="7" type="ORF">JP75_09240</name>
</gene>
<evidence type="ECO:0000256" key="4">
    <source>
        <dbReference type="ARBA" id="ARBA00022777"/>
    </source>
</evidence>
<dbReference type="EMBL" id="JQGC01000006">
    <property type="protein sequence ID" value="KFL31689.1"/>
    <property type="molecule type" value="Genomic_DNA"/>
</dbReference>
<dbReference type="InterPro" id="IPR036890">
    <property type="entry name" value="HATPase_C_sf"/>
</dbReference>
<comment type="caution">
    <text evidence="7">The sequence shown here is derived from an EMBL/GenBank/DDBJ whole genome shotgun (WGS) entry which is preliminary data.</text>
</comment>
<dbReference type="EC" id="2.7.13.3" evidence="2"/>
<dbReference type="GO" id="GO:0000160">
    <property type="term" value="P:phosphorelay signal transduction system"/>
    <property type="evidence" value="ECO:0007669"/>
    <property type="project" value="UniProtKB-KW"/>
</dbReference>
<dbReference type="PANTHER" id="PTHR24421">
    <property type="entry name" value="NITRATE/NITRITE SENSOR PROTEIN NARX-RELATED"/>
    <property type="match status" value="1"/>
</dbReference>
<reference evidence="7 8" key="1">
    <citation type="submission" date="2014-08" db="EMBL/GenBank/DDBJ databases">
        <authorList>
            <person name="Hassan Y.I."/>
            <person name="Lepp D."/>
            <person name="Zhou T."/>
        </authorList>
    </citation>
    <scope>NUCLEOTIDE SEQUENCE [LARGE SCALE GENOMIC DNA]</scope>
    <source>
        <strain evidence="7 8">IFO13584</strain>
    </source>
</reference>
<evidence type="ECO:0000256" key="6">
    <source>
        <dbReference type="SAM" id="Phobius"/>
    </source>
</evidence>
<organism evidence="7 8">
    <name type="scientific">Devosia riboflavina</name>
    <dbReference type="NCBI Taxonomy" id="46914"/>
    <lineage>
        <taxon>Bacteria</taxon>
        <taxon>Pseudomonadati</taxon>
        <taxon>Pseudomonadota</taxon>
        <taxon>Alphaproteobacteria</taxon>
        <taxon>Hyphomicrobiales</taxon>
        <taxon>Devosiaceae</taxon>
        <taxon>Devosia</taxon>
    </lineage>
</organism>
<proteinExistence type="predicted"/>
<dbReference type="GO" id="GO:0004673">
    <property type="term" value="F:protein histidine kinase activity"/>
    <property type="evidence" value="ECO:0007669"/>
    <property type="project" value="UniProtKB-EC"/>
</dbReference>